<dbReference type="Pfam" id="PF13191">
    <property type="entry name" value="AAA_16"/>
    <property type="match status" value="1"/>
</dbReference>
<protein>
    <recommendedName>
        <fullName evidence="1">AAA+ ATPase domain-containing protein</fullName>
    </recommendedName>
</protein>
<dbReference type="RefSeq" id="WP_189027896.1">
    <property type="nucleotide sequence ID" value="NZ_BMNE01000003.1"/>
</dbReference>
<dbReference type="SMART" id="SM00382">
    <property type="entry name" value="AAA"/>
    <property type="match status" value="1"/>
</dbReference>
<keyword evidence="3" id="KW-1185">Reference proteome</keyword>
<name>A0ABQ2KDT3_9NOCA</name>
<accession>A0ABQ2KDT3</accession>
<reference evidence="3" key="1">
    <citation type="journal article" date="2019" name="Int. J. Syst. Evol. Microbiol.">
        <title>The Global Catalogue of Microorganisms (GCM) 10K type strain sequencing project: providing services to taxonomists for standard genome sequencing and annotation.</title>
        <authorList>
            <consortium name="The Broad Institute Genomics Platform"/>
            <consortium name="The Broad Institute Genome Sequencing Center for Infectious Disease"/>
            <person name="Wu L."/>
            <person name="Ma J."/>
        </authorList>
    </citation>
    <scope>NUCLEOTIDE SEQUENCE [LARGE SCALE GENOMIC DNA]</scope>
    <source>
        <strain evidence="3">CGMCC 4.7329</strain>
    </source>
</reference>
<comment type="caution">
    <text evidence="2">The sequence shown here is derived from an EMBL/GenBank/DDBJ whole genome shotgun (WGS) entry which is preliminary data.</text>
</comment>
<evidence type="ECO:0000313" key="3">
    <source>
        <dbReference type="Proteomes" id="UP000658127"/>
    </source>
</evidence>
<gene>
    <name evidence="2" type="ORF">GCM10011610_27490</name>
</gene>
<dbReference type="Gene3D" id="3.40.50.300">
    <property type="entry name" value="P-loop containing nucleotide triphosphate hydrolases"/>
    <property type="match status" value="1"/>
</dbReference>
<dbReference type="PRINTS" id="PR00364">
    <property type="entry name" value="DISEASERSIST"/>
</dbReference>
<dbReference type="InterPro" id="IPR041664">
    <property type="entry name" value="AAA_16"/>
</dbReference>
<dbReference type="SUPFAM" id="SSF52540">
    <property type="entry name" value="P-loop containing nucleoside triphosphate hydrolases"/>
    <property type="match status" value="1"/>
</dbReference>
<dbReference type="InterPro" id="IPR027417">
    <property type="entry name" value="P-loop_NTPase"/>
</dbReference>
<feature type="domain" description="AAA+ ATPase" evidence="1">
    <location>
        <begin position="43"/>
        <end position="173"/>
    </location>
</feature>
<proteinExistence type="predicted"/>
<organism evidence="2 3">
    <name type="scientific">Nocardia rhizosphaerihabitans</name>
    <dbReference type="NCBI Taxonomy" id="1691570"/>
    <lineage>
        <taxon>Bacteria</taxon>
        <taxon>Bacillati</taxon>
        <taxon>Actinomycetota</taxon>
        <taxon>Actinomycetes</taxon>
        <taxon>Mycobacteriales</taxon>
        <taxon>Nocardiaceae</taxon>
        <taxon>Nocardia</taxon>
    </lineage>
</organism>
<evidence type="ECO:0000313" key="2">
    <source>
        <dbReference type="EMBL" id="GGN79241.1"/>
    </source>
</evidence>
<dbReference type="InterPro" id="IPR003593">
    <property type="entry name" value="AAA+_ATPase"/>
</dbReference>
<dbReference type="EMBL" id="BMNE01000003">
    <property type="protein sequence ID" value="GGN79241.1"/>
    <property type="molecule type" value="Genomic_DNA"/>
</dbReference>
<evidence type="ECO:0000259" key="1">
    <source>
        <dbReference type="SMART" id="SM00382"/>
    </source>
</evidence>
<dbReference type="Proteomes" id="UP000658127">
    <property type="component" value="Unassembled WGS sequence"/>
</dbReference>
<sequence length="689" mass="77402">MNSPSAQRRTVADRLRLARRRRFVGRAGEVELFLSALDADEPSFSVMFVYGPGGVGKTTLLAELLEVAEHAGRGTVRVDGRAIEPSPAAFYAAMAEPERRSDQATSVLVIDTFERLAPLEDWLRETFLPGLATNVLVVIAGRHPPAREWLNDPGWRELLRVVSLRNLAPDDARTYLRGAEIPEDKHERMLALTHGHPLALSLLVDLLAQTAGELPATLVDAPDAVRALLARFVESVPSRRHRAALEVCAHVRFTTEALLRAALGEPDCSGVFGWLCELSIIERGPLGLAPHDIARDVLDADLRWRDPESYLEVHGRVRGHLIESLDTAAEHGGRPVADLVFLHRHNPTISAYWDWSSFGRAFPDRYRAEFRESILAMTKRHQGPEQAELVEFWLDRQPEQFVVVQGPATEPIGYFCRLALHEATEADLATDPGTRAMWDYATRYGRPRPGEPVHAGRFLVDAELNQRPSPTINVVTARSTQNWLSQPDLTWEFIGAFADSDAWEPFMDHIGFHRAHEAGYEVGGRRYAVYAHDWRRVGIAEWLDLTNDRVVGMDTARPAPPVPELVLSQPEFAEAVRSALRELGRGGRLERSPLLRSKVVRGRHGPATGVTLRELLTTIVESLRDDPRGEKLYRVLDRTYLRPAPTQERAAELLGLPFSTYRRHLTRAVERVIEKMWEIELYGAESLDR</sequence>